<evidence type="ECO:0000313" key="3">
    <source>
        <dbReference type="EMBL" id="KRW98287.1"/>
    </source>
</evidence>
<feature type="domain" description="EF-hand" evidence="2">
    <location>
        <begin position="25"/>
        <end position="60"/>
    </location>
</feature>
<accession>A0A0V0Q800</accession>
<dbReference type="CDD" id="cd00051">
    <property type="entry name" value="EFh"/>
    <property type="match status" value="1"/>
</dbReference>
<feature type="domain" description="EF-hand" evidence="2">
    <location>
        <begin position="61"/>
        <end position="96"/>
    </location>
</feature>
<dbReference type="PROSITE" id="PS00018">
    <property type="entry name" value="EF_HAND_1"/>
    <property type="match status" value="2"/>
</dbReference>
<dbReference type="SMART" id="SM00054">
    <property type="entry name" value="EFh"/>
    <property type="match status" value="2"/>
</dbReference>
<proteinExistence type="predicted"/>
<dbReference type="PROSITE" id="PS50222">
    <property type="entry name" value="EF_HAND_2"/>
    <property type="match status" value="2"/>
</dbReference>
<dbReference type="InParanoid" id="A0A0V0Q800"/>
<evidence type="ECO:0000259" key="2">
    <source>
        <dbReference type="PROSITE" id="PS50222"/>
    </source>
</evidence>
<organism evidence="3 4">
    <name type="scientific">Pseudocohnilembus persalinus</name>
    <name type="common">Ciliate</name>
    <dbReference type="NCBI Taxonomy" id="266149"/>
    <lineage>
        <taxon>Eukaryota</taxon>
        <taxon>Sar</taxon>
        <taxon>Alveolata</taxon>
        <taxon>Ciliophora</taxon>
        <taxon>Intramacronucleata</taxon>
        <taxon>Oligohymenophorea</taxon>
        <taxon>Scuticociliatia</taxon>
        <taxon>Philasterida</taxon>
        <taxon>Pseudocohnilembidae</taxon>
        <taxon>Pseudocohnilembus</taxon>
    </lineage>
</organism>
<dbReference type="Pfam" id="PF13499">
    <property type="entry name" value="EF-hand_7"/>
    <property type="match status" value="1"/>
</dbReference>
<protein>
    <recommendedName>
        <fullName evidence="2">EF-hand domain-containing protein</fullName>
    </recommendedName>
</protein>
<dbReference type="AlphaFoldDB" id="A0A0V0Q800"/>
<name>A0A0V0Q800_PSEPJ</name>
<dbReference type="InterPro" id="IPR018247">
    <property type="entry name" value="EF_Hand_1_Ca_BS"/>
</dbReference>
<dbReference type="InterPro" id="IPR011992">
    <property type="entry name" value="EF-hand-dom_pair"/>
</dbReference>
<dbReference type="EMBL" id="LDAU01000256">
    <property type="protein sequence ID" value="KRW98287.1"/>
    <property type="molecule type" value="Genomic_DNA"/>
</dbReference>
<evidence type="ECO:0000313" key="4">
    <source>
        <dbReference type="Proteomes" id="UP000054937"/>
    </source>
</evidence>
<dbReference type="Proteomes" id="UP000054937">
    <property type="component" value="Unassembled WGS sequence"/>
</dbReference>
<dbReference type="SUPFAM" id="SSF47473">
    <property type="entry name" value="EF-hand"/>
    <property type="match status" value="1"/>
</dbReference>
<keyword evidence="4" id="KW-1185">Reference proteome</keyword>
<comment type="caution">
    <text evidence="3">The sequence shown here is derived from an EMBL/GenBank/DDBJ whole genome shotgun (WGS) entry which is preliminary data.</text>
</comment>
<evidence type="ECO:0000256" key="1">
    <source>
        <dbReference type="ARBA" id="ARBA00022837"/>
    </source>
</evidence>
<dbReference type="InterPro" id="IPR002048">
    <property type="entry name" value="EF_hand_dom"/>
</dbReference>
<reference evidence="3 4" key="1">
    <citation type="journal article" date="2015" name="Sci. Rep.">
        <title>Genome of the facultative scuticociliatosis pathogen Pseudocohnilembus persalinus provides insight into its virulence through horizontal gene transfer.</title>
        <authorList>
            <person name="Xiong J."/>
            <person name="Wang G."/>
            <person name="Cheng J."/>
            <person name="Tian M."/>
            <person name="Pan X."/>
            <person name="Warren A."/>
            <person name="Jiang C."/>
            <person name="Yuan D."/>
            <person name="Miao W."/>
        </authorList>
    </citation>
    <scope>NUCLEOTIDE SEQUENCE [LARGE SCALE GENOMIC DNA]</scope>
    <source>
        <strain evidence="3">36N120E</strain>
    </source>
</reference>
<dbReference type="OrthoDB" id="186625at2759"/>
<keyword evidence="1" id="KW-0106">Calcium</keyword>
<dbReference type="Gene3D" id="1.10.238.10">
    <property type="entry name" value="EF-hand"/>
    <property type="match status" value="1"/>
</dbReference>
<dbReference type="GO" id="GO:0005509">
    <property type="term" value="F:calcium ion binding"/>
    <property type="evidence" value="ECO:0007669"/>
    <property type="project" value="InterPro"/>
</dbReference>
<gene>
    <name evidence="3" type="ORF">PPERSA_01725</name>
</gene>
<sequence>MQIRPQQRQVAEERLFQKILDAFASKKKTVEQVFNELDIDGNGELSLTEFRKGLESLKIILSPKDLNNIFCIFDKDKSNSISLLEMKQELADYIVIKLFNSDEQTQDEYLGEVKVAWKCCINHPDEFYISREFTNTNLSFPEKQVQGFIGVQLKYNPLQIQKMDDLPQIISEVKDLDNKQELNSQDYPTQNYKTQFEQQQKSRININKNKPIAEHEELKPNFENMNEMLRKSSQYFDKNDNDYYKNADSDISPQINNNQIKNKNQNKLKKIDSNISDYMDQNEFANFQSELENSDILKFLNQSDINYDGSKNIDDFDSNIGSLLEQ</sequence>